<evidence type="ECO:0008006" key="5">
    <source>
        <dbReference type="Google" id="ProtNLM"/>
    </source>
</evidence>
<dbReference type="Pfam" id="PF05482">
    <property type="entry name" value="Serendipity_A"/>
    <property type="match status" value="1"/>
</dbReference>
<dbReference type="GO" id="GO:0016477">
    <property type="term" value="P:cell migration"/>
    <property type="evidence" value="ECO:0007669"/>
    <property type="project" value="TreeGrafter"/>
</dbReference>
<dbReference type="PANTHER" id="PTHR18914:SF33">
    <property type="entry name" value="RE47911P-RELATED"/>
    <property type="match status" value="1"/>
</dbReference>
<evidence type="ECO:0000313" key="3">
    <source>
        <dbReference type="EnsemblMetazoa" id="XP_014240969.1"/>
    </source>
</evidence>
<keyword evidence="2" id="KW-0963">Cytoplasm</keyword>
<name>A0A8I6R838_CIMLE</name>
<protein>
    <recommendedName>
        <fullName evidence="5">Serendipity locus protein alpha</fullName>
    </recommendedName>
</protein>
<dbReference type="GeneID" id="106661819"/>
<accession>A0A8I6R838</accession>
<dbReference type="GO" id="GO:0005912">
    <property type="term" value="C:adherens junction"/>
    <property type="evidence" value="ECO:0007669"/>
    <property type="project" value="TreeGrafter"/>
</dbReference>
<dbReference type="GO" id="GO:0098609">
    <property type="term" value="P:cell-cell adhesion"/>
    <property type="evidence" value="ECO:0007669"/>
    <property type="project" value="TreeGrafter"/>
</dbReference>
<comment type="subcellular location">
    <subcellularLocation>
        <location evidence="1">Cytoplasm</location>
    </subcellularLocation>
</comment>
<dbReference type="KEGG" id="clec:106661819"/>
<dbReference type="GO" id="GO:0005737">
    <property type="term" value="C:cytoplasm"/>
    <property type="evidence" value="ECO:0007669"/>
    <property type="project" value="UniProtKB-SubCell"/>
</dbReference>
<dbReference type="GO" id="GO:0007349">
    <property type="term" value="P:cellularization"/>
    <property type="evidence" value="ECO:0007669"/>
    <property type="project" value="InterPro"/>
</dbReference>
<dbReference type="GO" id="GO:0008013">
    <property type="term" value="F:beta-catenin binding"/>
    <property type="evidence" value="ECO:0007669"/>
    <property type="project" value="TreeGrafter"/>
</dbReference>
<keyword evidence="4" id="KW-1185">Reference proteome</keyword>
<dbReference type="RefSeq" id="XP_014240969.1">
    <property type="nucleotide sequence ID" value="XM_014385483.2"/>
</dbReference>
<dbReference type="GO" id="GO:0016342">
    <property type="term" value="C:catenin complex"/>
    <property type="evidence" value="ECO:0007669"/>
    <property type="project" value="TreeGrafter"/>
</dbReference>
<evidence type="ECO:0000256" key="2">
    <source>
        <dbReference type="ARBA" id="ARBA00022490"/>
    </source>
</evidence>
<dbReference type="PANTHER" id="PTHR18914">
    <property type="entry name" value="ALPHA CATENIN"/>
    <property type="match status" value="1"/>
</dbReference>
<dbReference type="Proteomes" id="UP000494040">
    <property type="component" value="Unassembled WGS sequence"/>
</dbReference>
<dbReference type="GO" id="GO:0051015">
    <property type="term" value="F:actin filament binding"/>
    <property type="evidence" value="ECO:0007669"/>
    <property type="project" value="TreeGrafter"/>
</dbReference>
<organism evidence="3 4">
    <name type="scientific">Cimex lectularius</name>
    <name type="common">Bed bug</name>
    <name type="synonym">Acanthia lectularia</name>
    <dbReference type="NCBI Taxonomy" id="79782"/>
    <lineage>
        <taxon>Eukaryota</taxon>
        <taxon>Metazoa</taxon>
        <taxon>Ecdysozoa</taxon>
        <taxon>Arthropoda</taxon>
        <taxon>Hexapoda</taxon>
        <taxon>Insecta</taxon>
        <taxon>Pterygota</taxon>
        <taxon>Neoptera</taxon>
        <taxon>Paraneoptera</taxon>
        <taxon>Hemiptera</taxon>
        <taxon>Heteroptera</taxon>
        <taxon>Panheteroptera</taxon>
        <taxon>Cimicomorpha</taxon>
        <taxon>Cimicidae</taxon>
        <taxon>Cimex</taxon>
    </lineage>
</organism>
<dbReference type="Gene3D" id="1.20.120.810">
    <property type="entry name" value="Vinculin, Vh2 four-helix bundle"/>
    <property type="match status" value="1"/>
</dbReference>
<reference evidence="3" key="1">
    <citation type="submission" date="2022-01" db="UniProtKB">
        <authorList>
            <consortium name="EnsemblMetazoa"/>
        </authorList>
    </citation>
    <scope>IDENTIFICATION</scope>
</reference>
<dbReference type="AlphaFoldDB" id="A0A8I6R838"/>
<sequence length="602" mass="68838">MSFPAIEKVLTQLEAMERQVLSDNIYKQVQTLVKILPDAIDEIKRHKKSKEFKPFNNKTKLCASQLNKTLPLLISVVTNNGVNPSFREIMEFLTEKIRWCLLEVLRVFRGSSCDSDREPSGIFVSSMDYAINHIQNDEPIDDRFKNLLDDLLCQSLTIAKLSSNTDYQEIAVSCKNVLVKFSAMRSNKEKLTIKSLKKELLLSSLENLERKVNTAVLRMYLHVMSESCAPIKTFTTKCLGKKLTPRQPSDLNADIIQMDHYCDQIQTIGNFAVACTESFNMKLKVQCCLASLEFIENYFVPTATAFYMDSTSIVKRNFFKFLAEESQKELKTLQGLLDNIVDSSAFAQVVHDDLTTLSQQIKDSILDGIYNKKDAETFLFRCFRLIKHLHTTDDRLVQDDPKIKEASNELEKSLFTLQYKIQVNLFNQPSMQNLVAEIELILFCVNKITQALNITNSFSFSFSSASRGLRNQVMDDNTGSDTNMNSLEPYLIRVAETPRKLTLFAKTPSKFTPCQPKIDKYSSYNVTDVLEQLSGLSDTFFEIDRSGWKPNQVRLAEAFGLVKEMNNEDDSLKTSNSENYDTAYRLEDLEFLDNKITDLRVN</sequence>
<dbReference type="InterPro" id="IPR008837">
    <property type="entry name" value="Serendipity_A"/>
</dbReference>
<dbReference type="EnsemblMetazoa" id="XM_014385483.2">
    <property type="protein sequence ID" value="XP_014240969.1"/>
    <property type="gene ID" value="LOC106661819"/>
</dbReference>
<evidence type="ECO:0000256" key="1">
    <source>
        <dbReference type="ARBA" id="ARBA00004496"/>
    </source>
</evidence>
<proteinExistence type="predicted"/>
<evidence type="ECO:0000313" key="4">
    <source>
        <dbReference type="Proteomes" id="UP000494040"/>
    </source>
</evidence>
<dbReference type="OrthoDB" id="6342160at2759"/>